<proteinExistence type="predicted"/>
<dbReference type="AlphaFoldDB" id="A0AAI9SEJ1"/>
<dbReference type="RefSeq" id="WP_139689085.1">
    <property type="nucleotide sequence ID" value="NZ_WEHW01000004.1"/>
</dbReference>
<evidence type="ECO:0000313" key="1">
    <source>
        <dbReference type="EMBL" id="KAB7652307.1"/>
    </source>
</evidence>
<keyword evidence="2" id="KW-1185">Reference proteome</keyword>
<dbReference type="EMBL" id="WEHW01000004">
    <property type="protein sequence ID" value="KAB7652307.1"/>
    <property type="molecule type" value="Genomic_DNA"/>
</dbReference>
<organism evidence="1 2">
    <name type="scientific">Sutterella seckii</name>
    <dbReference type="NCBI Taxonomy" id="1944635"/>
    <lineage>
        <taxon>Bacteria</taxon>
        <taxon>Pseudomonadati</taxon>
        <taxon>Pseudomonadota</taxon>
        <taxon>Betaproteobacteria</taxon>
        <taxon>Burkholderiales</taxon>
        <taxon>Sutterellaceae</taxon>
        <taxon>Sutterella</taxon>
    </lineage>
</organism>
<protein>
    <submittedName>
        <fullName evidence="1">Uncharacterized protein</fullName>
    </submittedName>
</protein>
<accession>A0AAI9SEJ1</accession>
<reference evidence="1 2" key="1">
    <citation type="submission" date="2019-10" db="EMBL/GenBank/DDBJ databases">
        <title>Genome diversity of Sutterella seckii.</title>
        <authorList>
            <person name="Chaplin A.V."/>
            <person name="Sokolova S.R."/>
            <person name="Mosin K.A."/>
            <person name="Ivanova E.L."/>
            <person name="Kochetkova T.O."/>
            <person name="Goltsov A.Y."/>
            <person name="Trofimov D.Y."/>
            <person name="Efimov B.A."/>
        </authorList>
    </citation>
    <scope>NUCLEOTIDE SEQUENCE [LARGE SCALE GENOMIC DNA]</scope>
    <source>
        <strain evidence="1 2">ASD3426</strain>
    </source>
</reference>
<name>A0AAI9SEJ1_9BURK</name>
<sequence length="373" mass="41642">MSTGVQSPQKVIFAGLSFTGNYADNQANCPLSFAAAQAADLDGMLRKRIENRTFKGFELLIDSQGMQSTDADACAFTLAIDFETTTVSALPDNRFKVILTVYASLLFFDFHEKKVINTVPVNCEYVTLEEKRPTKKRLEALMRGLLTGELPEIELSFIDAAVKKLENVNVRSSYGMRLKVRNIDFDDRGRESFKVLKAKPQQICSLYAQLLTRSLVDRLGIAMLPYTKGQAIGAKMSGRFIDGRAFQLEIPQGDYAVDIRLYGLKTLSEENDDGKTIHQAFFVFMGLTFLQPDLNKVYFSQVMRGTGTALLLKGQKPGLRASYLETSAGLMDGFAKCIADTDGDWIDDCIPPQKHDSFRSELNALRPILEKME</sequence>
<gene>
    <name evidence="1" type="ORF">GBM96_02420</name>
</gene>
<comment type="caution">
    <text evidence="1">The sequence shown here is derived from an EMBL/GenBank/DDBJ whole genome shotgun (WGS) entry which is preliminary data.</text>
</comment>
<dbReference type="Proteomes" id="UP000469462">
    <property type="component" value="Unassembled WGS sequence"/>
</dbReference>
<evidence type="ECO:0000313" key="2">
    <source>
        <dbReference type="Proteomes" id="UP000469462"/>
    </source>
</evidence>